<gene>
    <name evidence="2" type="ORF">FTOL_10629</name>
</gene>
<proteinExistence type="predicted"/>
<dbReference type="AlphaFoldDB" id="A0AAE8SMP2"/>
<dbReference type="EMBL" id="ONZP01000425">
    <property type="protein sequence ID" value="SPJ84113.1"/>
    <property type="molecule type" value="Genomic_DNA"/>
</dbReference>
<organism evidence="2 3">
    <name type="scientific">Fusarium torulosum</name>
    <dbReference type="NCBI Taxonomy" id="33205"/>
    <lineage>
        <taxon>Eukaryota</taxon>
        <taxon>Fungi</taxon>
        <taxon>Dikarya</taxon>
        <taxon>Ascomycota</taxon>
        <taxon>Pezizomycotina</taxon>
        <taxon>Sordariomycetes</taxon>
        <taxon>Hypocreomycetidae</taxon>
        <taxon>Hypocreales</taxon>
        <taxon>Nectriaceae</taxon>
        <taxon>Fusarium</taxon>
    </lineage>
</organism>
<dbReference type="PANTHER" id="PTHR33112">
    <property type="entry name" value="DOMAIN PROTEIN, PUTATIVE-RELATED"/>
    <property type="match status" value="1"/>
</dbReference>
<reference evidence="2" key="1">
    <citation type="submission" date="2018-03" db="EMBL/GenBank/DDBJ databases">
        <authorList>
            <person name="Guldener U."/>
        </authorList>
    </citation>
    <scope>NUCLEOTIDE SEQUENCE</scope>
</reference>
<protein>
    <submittedName>
        <fullName evidence="2">Related to tol protein</fullName>
    </submittedName>
</protein>
<keyword evidence="3" id="KW-1185">Reference proteome</keyword>
<sequence length="728" mass="82127">MAPTLCDECSLFKETFESFTGDYSIDTFRTPFPNLTSLENSALSGCSLCQMIYQSWHCNQYHMKFKEQLPIEVKGSVEIEDDSETSFDRDSQNDTGDSYKSKDQRIFIYQKGLSMRFLLRDFHEDWVDEQGFSEYQNAFRQIADLGAPDSIDKVCSLASKWIRNCDQTHQHCGSSHTSNREPKVLPTRLIDVGTDSLGQPPRLFIPRRHSRSFEYAALSYAWGPVRDTTKTTSSNLEAMTQRLPWAQLPKTIQDAILITRRLGIRYLWVDALCILQSEGPNDVKHKEDWSYEAARFGDYYGNALLTIAATGASSSENGLLLPRPASRFEPRSITFRPGMAFSHTIRPILPSWYTETFSAPLLDRGWAVQERFLSRRVLHFAKNMILWECHDCRASELDPQGLKPFGQQGADGIISEFMTIFRDLGTDSLVSKDFIREWYMFVEEYSQKGFSFVSDRLPALSGIVSIIQDRTQQKYVAGLWESAIPEGLAWMTDNRFCYNTTELLDSGDANEPKKAGKQLKLPSWCWAASRGYASFLFQSRRRSHLKVEAWNVESQGTDTSGQVSGGRVTLRSLFGTLNLSDLGFVFHPDADIGDHIMGRDPQEGWLEYSQIGNTEGSTLTRVPASQKRAATELSTERVKLPPQTGALAALKLSLQISMSNNSLTAMNANGRSRWRSPGLLWPTGSRHRHVVIFPKPLPILVDALEVPRCSPGSTAIASKIAPSKPWNQ</sequence>
<dbReference type="Pfam" id="PF06985">
    <property type="entry name" value="HET"/>
    <property type="match status" value="1"/>
</dbReference>
<accession>A0AAE8SMP2</accession>
<comment type="caution">
    <text evidence="2">The sequence shown here is derived from an EMBL/GenBank/DDBJ whole genome shotgun (WGS) entry which is preliminary data.</text>
</comment>
<dbReference type="Proteomes" id="UP001187734">
    <property type="component" value="Unassembled WGS sequence"/>
</dbReference>
<evidence type="ECO:0000259" key="1">
    <source>
        <dbReference type="Pfam" id="PF06985"/>
    </source>
</evidence>
<name>A0AAE8SMP2_9HYPO</name>
<feature type="domain" description="Heterokaryon incompatibility" evidence="1">
    <location>
        <begin position="215"/>
        <end position="370"/>
    </location>
</feature>
<evidence type="ECO:0000313" key="3">
    <source>
        <dbReference type="Proteomes" id="UP001187734"/>
    </source>
</evidence>
<evidence type="ECO:0000313" key="2">
    <source>
        <dbReference type="EMBL" id="SPJ84113.1"/>
    </source>
</evidence>
<dbReference type="PANTHER" id="PTHR33112:SF16">
    <property type="entry name" value="HETEROKARYON INCOMPATIBILITY DOMAIN-CONTAINING PROTEIN"/>
    <property type="match status" value="1"/>
</dbReference>
<dbReference type="InterPro" id="IPR010730">
    <property type="entry name" value="HET"/>
</dbReference>